<dbReference type="Proteomes" id="UP000821837">
    <property type="component" value="Chromosome 6"/>
</dbReference>
<keyword evidence="2" id="KW-1133">Transmembrane helix</keyword>
<dbReference type="VEuPathDB" id="VectorBase:RSAN_049263"/>
<proteinExistence type="predicted"/>
<feature type="region of interest" description="Disordered" evidence="1">
    <location>
        <begin position="83"/>
        <end position="119"/>
    </location>
</feature>
<evidence type="ECO:0000313" key="4">
    <source>
        <dbReference type="Proteomes" id="UP000821837"/>
    </source>
</evidence>
<keyword evidence="2" id="KW-0812">Transmembrane</keyword>
<protein>
    <submittedName>
        <fullName evidence="3">Uncharacterized protein</fullName>
    </submittedName>
</protein>
<organism evidence="3 4">
    <name type="scientific">Rhipicephalus sanguineus</name>
    <name type="common">Brown dog tick</name>
    <name type="synonym">Ixodes sanguineus</name>
    <dbReference type="NCBI Taxonomy" id="34632"/>
    <lineage>
        <taxon>Eukaryota</taxon>
        <taxon>Metazoa</taxon>
        <taxon>Ecdysozoa</taxon>
        <taxon>Arthropoda</taxon>
        <taxon>Chelicerata</taxon>
        <taxon>Arachnida</taxon>
        <taxon>Acari</taxon>
        <taxon>Parasitiformes</taxon>
        <taxon>Ixodida</taxon>
        <taxon>Ixodoidea</taxon>
        <taxon>Ixodidae</taxon>
        <taxon>Rhipicephalinae</taxon>
        <taxon>Rhipicephalus</taxon>
        <taxon>Rhipicephalus</taxon>
    </lineage>
</organism>
<sequence length="391" mass="41716">MAIFLGALIVISIGVIIVLCVSVCITASKRAKRRAHFQNKIRNQQCPPCPQCNETCKQDPGVYHIHIVREEDEEEDVGNPFFVRSRDRPERSAGADSGVSSHITKTPDPSFSGHDVNHDDRDGVLVSRPKLLQMPVGLFKDHAPRVDTRPLWRGDSVDDGVVLPGAGDLTAEDEHDAGIVADTSVQTTARGLPTPAAAMIFGIILGIVLFVVISITLIGLYVAFKRFCSDAKDYGMINANSTIKHGRLYPVLNYKDCDDDGPGGSGSTTQCLDNHDLDVPDIKVPGSPGADHHEDLSCVPLTAEKEPDYATPVSLTKPYGPPPPVSNSQEHHSEGAATSTTSSTWQPPEEHSAVSHVNEGFHGGPSEPSSGGGAGFGARAAVHDADEDGEE</sequence>
<feature type="transmembrane region" description="Helical" evidence="2">
    <location>
        <begin position="200"/>
        <end position="224"/>
    </location>
</feature>
<keyword evidence="4" id="KW-1185">Reference proteome</keyword>
<accession>A0A9D4SSP5</accession>
<gene>
    <name evidence="3" type="ORF">HPB52_015211</name>
</gene>
<feature type="region of interest" description="Disordered" evidence="1">
    <location>
        <begin position="260"/>
        <end position="295"/>
    </location>
</feature>
<feature type="compositionally biased region" description="Polar residues" evidence="1">
    <location>
        <begin position="98"/>
        <end position="109"/>
    </location>
</feature>
<reference evidence="3" key="2">
    <citation type="submission" date="2021-09" db="EMBL/GenBank/DDBJ databases">
        <authorList>
            <person name="Jia N."/>
            <person name="Wang J."/>
            <person name="Shi W."/>
            <person name="Du L."/>
            <person name="Sun Y."/>
            <person name="Zhan W."/>
            <person name="Jiang J."/>
            <person name="Wang Q."/>
            <person name="Zhang B."/>
            <person name="Ji P."/>
            <person name="Sakyi L.B."/>
            <person name="Cui X."/>
            <person name="Yuan T."/>
            <person name="Jiang B."/>
            <person name="Yang W."/>
            <person name="Lam T.T.-Y."/>
            <person name="Chang Q."/>
            <person name="Ding S."/>
            <person name="Wang X."/>
            <person name="Zhu J."/>
            <person name="Ruan X."/>
            <person name="Zhao L."/>
            <person name="Wei J."/>
            <person name="Que T."/>
            <person name="Du C."/>
            <person name="Cheng J."/>
            <person name="Dai P."/>
            <person name="Han X."/>
            <person name="Huang E."/>
            <person name="Gao Y."/>
            <person name="Liu J."/>
            <person name="Shao H."/>
            <person name="Ye R."/>
            <person name="Li L."/>
            <person name="Wei W."/>
            <person name="Wang X."/>
            <person name="Wang C."/>
            <person name="Huo Q."/>
            <person name="Li W."/>
            <person name="Guo W."/>
            <person name="Chen H."/>
            <person name="Chen S."/>
            <person name="Zhou L."/>
            <person name="Zhou L."/>
            <person name="Ni X."/>
            <person name="Tian J."/>
            <person name="Zhou Y."/>
            <person name="Sheng Y."/>
            <person name="Liu T."/>
            <person name="Pan Y."/>
            <person name="Xia L."/>
            <person name="Li J."/>
            <person name="Zhao F."/>
            <person name="Cao W."/>
        </authorList>
    </citation>
    <scope>NUCLEOTIDE SEQUENCE</scope>
    <source>
        <strain evidence="3">Rsan-2018</strain>
        <tissue evidence="3">Larvae</tissue>
    </source>
</reference>
<keyword evidence="2" id="KW-0472">Membrane</keyword>
<reference evidence="3" key="1">
    <citation type="journal article" date="2020" name="Cell">
        <title>Large-Scale Comparative Analyses of Tick Genomes Elucidate Their Genetic Diversity and Vector Capacities.</title>
        <authorList>
            <consortium name="Tick Genome and Microbiome Consortium (TIGMIC)"/>
            <person name="Jia N."/>
            <person name="Wang J."/>
            <person name="Shi W."/>
            <person name="Du L."/>
            <person name="Sun Y."/>
            <person name="Zhan W."/>
            <person name="Jiang J.F."/>
            <person name="Wang Q."/>
            <person name="Zhang B."/>
            <person name="Ji P."/>
            <person name="Bell-Sakyi L."/>
            <person name="Cui X.M."/>
            <person name="Yuan T.T."/>
            <person name="Jiang B.G."/>
            <person name="Yang W.F."/>
            <person name="Lam T.T."/>
            <person name="Chang Q.C."/>
            <person name="Ding S.J."/>
            <person name="Wang X.J."/>
            <person name="Zhu J.G."/>
            <person name="Ruan X.D."/>
            <person name="Zhao L."/>
            <person name="Wei J.T."/>
            <person name="Ye R.Z."/>
            <person name="Que T.C."/>
            <person name="Du C.H."/>
            <person name="Zhou Y.H."/>
            <person name="Cheng J.X."/>
            <person name="Dai P.F."/>
            <person name="Guo W.B."/>
            <person name="Han X.H."/>
            <person name="Huang E.J."/>
            <person name="Li L.F."/>
            <person name="Wei W."/>
            <person name="Gao Y.C."/>
            <person name="Liu J.Z."/>
            <person name="Shao H.Z."/>
            <person name="Wang X."/>
            <person name="Wang C.C."/>
            <person name="Yang T.C."/>
            <person name="Huo Q.B."/>
            <person name="Li W."/>
            <person name="Chen H.Y."/>
            <person name="Chen S.E."/>
            <person name="Zhou L.G."/>
            <person name="Ni X.B."/>
            <person name="Tian J.H."/>
            <person name="Sheng Y."/>
            <person name="Liu T."/>
            <person name="Pan Y.S."/>
            <person name="Xia L.Y."/>
            <person name="Li J."/>
            <person name="Zhao F."/>
            <person name="Cao W.C."/>
        </authorList>
    </citation>
    <scope>NUCLEOTIDE SEQUENCE</scope>
    <source>
        <strain evidence="3">Rsan-2018</strain>
    </source>
</reference>
<evidence type="ECO:0000313" key="3">
    <source>
        <dbReference type="EMBL" id="KAH7947701.1"/>
    </source>
</evidence>
<name>A0A9D4SSP5_RHISA</name>
<feature type="region of interest" description="Disordered" evidence="1">
    <location>
        <begin position="311"/>
        <end position="391"/>
    </location>
</feature>
<feature type="compositionally biased region" description="Basic and acidic residues" evidence="1">
    <location>
        <begin position="84"/>
        <end position="93"/>
    </location>
</feature>
<evidence type="ECO:0000256" key="1">
    <source>
        <dbReference type="SAM" id="MobiDB-lite"/>
    </source>
</evidence>
<feature type="transmembrane region" description="Helical" evidence="2">
    <location>
        <begin position="6"/>
        <end position="27"/>
    </location>
</feature>
<evidence type="ECO:0000256" key="2">
    <source>
        <dbReference type="SAM" id="Phobius"/>
    </source>
</evidence>
<comment type="caution">
    <text evidence="3">The sequence shown here is derived from an EMBL/GenBank/DDBJ whole genome shotgun (WGS) entry which is preliminary data.</text>
</comment>
<dbReference type="EMBL" id="JABSTV010001252">
    <property type="protein sequence ID" value="KAH7947701.1"/>
    <property type="molecule type" value="Genomic_DNA"/>
</dbReference>
<dbReference type="AlphaFoldDB" id="A0A9D4SSP5"/>